<evidence type="ECO:0000313" key="3">
    <source>
        <dbReference type="Proteomes" id="UP000295793"/>
    </source>
</evidence>
<name>A0A4R3I9F2_9GAMM</name>
<feature type="domain" description="DUF6436" evidence="1">
    <location>
        <begin position="48"/>
        <end position="178"/>
    </location>
</feature>
<dbReference type="InterPro" id="IPR045494">
    <property type="entry name" value="DUF6436"/>
</dbReference>
<comment type="caution">
    <text evidence="2">The sequence shown here is derived from an EMBL/GenBank/DDBJ whole genome shotgun (WGS) entry which is preliminary data.</text>
</comment>
<evidence type="ECO:0000313" key="2">
    <source>
        <dbReference type="EMBL" id="TCS43018.1"/>
    </source>
</evidence>
<accession>A0A4R3I9F2</accession>
<organism evidence="2 3">
    <name type="scientific">Reinekea marinisedimentorum</name>
    <dbReference type="NCBI Taxonomy" id="230495"/>
    <lineage>
        <taxon>Bacteria</taxon>
        <taxon>Pseudomonadati</taxon>
        <taxon>Pseudomonadota</taxon>
        <taxon>Gammaproteobacteria</taxon>
        <taxon>Oceanospirillales</taxon>
        <taxon>Saccharospirillaceae</taxon>
        <taxon>Reinekea</taxon>
    </lineage>
</organism>
<dbReference type="Proteomes" id="UP000295793">
    <property type="component" value="Unassembled WGS sequence"/>
</dbReference>
<sequence length="180" mass="19964">MAAASSYRIGLLLAALFIALSAGASYWFTQNHVDWLIKEVPDSILYQKQWQTQIDQMTSITHPAVFHWLPTNCFCRYFSLNHAKQISDTAKSNGYSVFQLNTKTNGLGKTVTLPDSFTTPLSPIIVITRPDGSIVYVGAYSDGVQCNTGTSMVYRFLEDPKSLPARTLVGLNVKTCRCVD</sequence>
<dbReference type="RefSeq" id="WP_132699571.1">
    <property type="nucleotide sequence ID" value="NZ_SLZR01000002.1"/>
</dbReference>
<protein>
    <recommendedName>
        <fullName evidence="1">DUF6436 domain-containing protein</fullName>
    </recommendedName>
</protein>
<dbReference type="Pfam" id="PF20029">
    <property type="entry name" value="DUF6436"/>
    <property type="match status" value="1"/>
</dbReference>
<gene>
    <name evidence="2" type="ORF">BCF53_10241</name>
</gene>
<dbReference type="AlphaFoldDB" id="A0A4R3I9F2"/>
<reference evidence="2 3" key="1">
    <citation type="submission" date="2019-03" db="EMBL/GenBank/DDBJ databases">
        <title>Genomic Encyclopedia of Archaeal and Bacterial Type Strains, Phase II (KMG-II): from individual species to whole genera.</title>
        <authorList>
            <person name="Goeker M."/>
        </authorList>
    </citation>
    <scope>NUCLEOTIDE SEQUENCE [LARGE SCALE GENOMIC DNA]</scope>
    <source>
        <strain evidence="2 3">DSM 15388</strain>
    </source>
</reference>
<dbReference type="OrthoDB" id="8897581at2"/>
<evidence type="ECO:0000259" key="1">
    <source>
        <dbReference type="Pfam" id="PF20029"/>
    </source>
</evidence>
<proteinExistence type="predicted"/>
<keyword evidence="3" id="KW-1185">Reference proteome</keyword>
<dbReference type="EMBL" id="SLZR01000002">
    <property type="protein sequence ID" value="TCS43018.1"/>
    <property type="molecule type" value="Genomic_DNA"/>
</dbReference>